<dbReference type="InterPro" id="IPR050832">
    <property type="entry name" value="Bact_Acetyltransf"/>
</dbReference>
<reference evidence="5 6" key="1">
    <citation type="submission" date="2024-02" db="EMBL/GenBank/DDBJ databases">
        <title>Bifidobacterium honeyensis sp. nov., isolated from the comb honey.</title>
        <authorList>
            <person name="Liu W."/>
            <person name="Li Y."/>
        </authorList>
    </citation>
    <scope>NUCLEOTIDE SEQUENCE [LARGE SCALE GENOMIC DNA]</scope>
    <source>
        <strain evidence="5 6">IMAU50988</strain>
    </source>
</reference>
<evidence type="ECO:0000313" key="6">
    <source>
        <dbReference type="Proteomes" id="UP001373159"/>
    </source>
</evidence>
<dbReference type="PANTHER" id="PTHR43877:SF2">
    <property type="entry name" value="AMINOALKYLPHOSPHONATE N-ACETYLTRANSFERASE-RELATED"/>
    <property type="match status" value="1"/>
</dbReference>
<dbReference type="RefSeq" id="WP_340469647.1">
    <property type="nucleotide sequence ID" value="NZ_JBANBB010000001.1"/>
</dbReference>
<dbReference type="InterPro" id="IPR000182">
    <property type="entry name" value="GNAT_dom"/>
</dbReference>
<evidence type="ECO:0000313" key="5">
    <source>
        <dbReference type="EMBL" id="MEK0307070.1"/>
    </source>
</evidence>
<dbReference type="InterPro" id="IPR016181">
    <property type="entry name" value="Acyl_CoA_acyltransferase"/>
</dbReference>
<dbReference type="Gene3D" id="3.40.630.30">
    <property type="match status" value="1"/>
</dbReference>
<keyword evidence="2" id="KW-0012">Acyltransferase</keyword>
<dbReference type="Pfam" id="PF13673">
    <property type="entry name" value="Acetyltransf_10"/>
    <property type="match status" value="1"/>
</dbReference>
<evidence type="ECO:0000256" key="3">
    <source>
        <dbReference type="SAM" id="MobiDB-lite"/>
    </source>
</evidence>
<feature type="domain" description="N-acetyltransferase" evidence="4">
    <location>
        <begin position="1"/>
        <end position="138"/>
    </location>
</feature>
<proteinExistence type="predicted"/>
<organism evidence="5 6">
    <name type="scientific">Bifidobacterium favimelis</name>
    <dbReference type="NCBI Taxonomy" id="3122979"/>
    <lineage>
        <taxon>Bacteria</taxon>
        <taxon>Bacillati</taxon>
        <taxon>Actinomycetota</taxon>
        <taxon>Actinomycetes</taxon>
        <taxon>Bifidobacteriales</taxon>
        <taxon>Bifidobacteriaceae</taxon>
        <taxon>Bifidobacterium</taxon>
    </lineage>
</organism>
<dbReference type="PANTHER" id="PTHR43877">
    <property type="entry name" value="AMINOALKYLPHOSPHONATE N-ACETYLTRANSFERASE-RELATED-RELATED"/>
    <property type="match status" value="1"/>
</dbReference>
<comment type="caution">
    <text evidence="5">The sequence shown here is derived from an EMBL/GenBank/DDBJ whole genome shotgun (WGS) entry which is preliminary data.</text>
</comment>
<protein>
    <submittedName>
        <fullName evidence="5">GNAT family N-acetyltransferase</fullName>
    </submittedName>
</protein>
<dbReference type="SUPFAM" id="SSF55729">
    <property type="entry name" value="Acyl-CoA N-acyltransferases (Nat)"/>
    <property type="match status" value="1"/>
</dbReference>
<gene>
    <name evidence="5" type="ORF">V8P97_06305</name>
</gene>
<evidence type="ECO:0000256" key="2">
    <source>
        <dbReference type="ARBA" id="ARBA00023315"/>
    </source>
</evidence>
<name>A0ABU8ZQ24_9BIFI</name>
<feature type="region of interest" description="Disordered" evidence="3">
    <location>
        <begin position="144"/>
        <end position="167"/>
    </location>
</feature>
<sequence>MRYQLSDHLTQDARSIRNQVFVEEQGFHDEFDHMDDRSLHLVAYDGRTPVCGCRIFQDDLGEWTIGRVAVVKEWRGRHLGAGLLAQAELVARQRGADRIKLHAREAVEDFYQKQGYASTGVHDEDERCPHVWMDKVLAPLPRPAQTPAGAGAPAGEAVAKPAAGVKI</sequence>
<dbReference type="EMBL" id="JBANBB010000001">
    <property type="protein sequence ID" value="MEK0307070.1"/>
    <property type="molecule type" value="Genomic_DNA"/>
</dbReference>
<keyword evidence="6" id="KW-1185">Reference proteome</keyword>
<evidence type="ECO:0000256" key="1">
    <source>
        <dbReference type="ARBA" id="ARBA00022679"/>
    </source>
</evidence>
<dbReference type="CDD" id="cd04301">
    <property type="entry name" value="NAT_SF"/>
    <property type="match status" value="1"/>
</dbReference>
<accession>A0ABU8ZQ24</accession>
<keyword evidence="1" id="KW-0808">Transferase</keyword>
<dbReference type="Proteomes" id="UP001373159">
    <property type="component" value="Unassembled WGS sequence"/>
</dbReference>
<dbReference type="PROSITE" id="PS51186">
    <property type="entry name" value="GNAT"/>
    <property type="match status" value="1"/>
</dbReference>
<evidence type="ECO:0000259" key="4">
    <source>
        <dbReference type="PROSITE" id="PS51186"/>
    </source>
</evidence>